<evidence type="ECO:0000256" key="1">
    <source>
        <dbReference type="SAM" id="Phobius"/>
    </source>
</evidence>
<protein>
    <submittedName>
        <fullName evidence="2">Uncharacterized protein</fullName>
    </submittedName>
</protein>
<keyword evidence="1" id="KW-0812">Transmembrane</keyword>
<reference evidence="2" key="1">
    <citation type="submission" date="2018-07" db="EMBL/GenBank/DDBJ databases">
        <authorList>
            <consortium name="Genoscope - CEA"/>
            <person name="William W."/>
        </authorList>
    </citation>
    <scope>NUCLEOTIDE SEQUENCE</scope>
    <source>
        <strain evidence="2">IK1</strain>
    </source>
</reference>
<evidence type="ECO:0000313" key="2">
    <source>
        <dbReference type="EMBL" id="VBB45483.1"/>
    </source>
</evidence>
<name>A0A653ACW1_UNCDX</name>
<organism evidence="2">
    <name type="scientific">Uncultured Desulfatiglans sp</name>
    <dbReference type="NCBI Taxonomy" id="1748965"/>
    <lineage>
        <taxon>Bacteria</taxon>
        <taxon>Pseudomonadati</taxon>
        <taxon>Thermodesulfobacteriota</taxon>
        <taxon>Desulfobacteria</taxon>
        <taxon>Desulfatiglandales</taxon>
        <taxon>Desulfatiglandaceae</taxon>
        <taxon>Desulfatiglans</taxon>
        <taxon>environmental samples</taxon>
    </lineage>
</organism>
<dbReference type="EMBL" id="UPXX01000029">
    <property type="protein sequence ID" value="VBB45483.1"/>
    <property type="molecule type" value="Genomic_DNA"/>
</dbReference>
<keyword evidence="1" id="KW-1133">Transmembrane helix</keyword>
<dbReference type="AlphaFoldDB" id="A0A653ACW1"/>
<proteinExistence type="predicted"/>
<sequence>MNHRGEQKDRDRDSQRNPEAPLEIGYHVCVVVSSAAMGMMFLVFSVGLTFSVVFVGFAFIGSA</sequence>
<accession>A0A653ACW1</accession>
<gene>
    <name evidence="2" type="ORF">TRIP_B350434</name>
</gene>
<feature type="transmembrane region" description="Helical" evidence="1">
    <location>
        <begin position="41"/>
        <end position="60"/>
    </location>
</feature>
<keyword evidence="1" id="KW-0472">Membrane</keyword>